<dbReference type="PANTHER" id="PTHR24248:SF199">
    <property type="entry name" value="IP13425P-RELATED"/>
    <property type="match status" value="1"/>
</dbReference>
<keyword evidence="2" id="KW-1003">Cell membrane</keyword>
<dbReference type="PANTHER" id="PTHR24248">
    <property type="entry name" value="ADRENERGIC RECEPTOR-RELATED G-PROTEIN COUPLED RECEPTOR"/>
    <property type="match status" value="1"/>
</dbReference>
<evidence type="ECO:0000256" key="7">
    <source>
        <dbReference type="ARBA" id="ARBA00023157"/>
    </source>
</evidence>
<proteinExistence type="predicted"/>
<dbReference type="CDD" id="cd14967">
    <property type="entry name" value="7tmA_amine_R-like"/>
    <property type="match status" value="1"/>
</dbReference>
<reference evidence="14" key="3">
    <citation type="submission" date="2015-06" db="UniProtKB">
        <authorList>
            <consortium name="EnsemblMetazoa"/>
        </authorList>
    </citation>
    <scope>IDENTIFICATION</scope>
</reference>
<dbReference type="Proteomes" id="UP000014760">
    <property type="component" value="Unassembled WGS sequence"/>
</dbReference>
<dbReference type="GO" id="GO:0005886">
    <property type="term" value="C:plasma membrane"/>
    <property type="evidence" value="ECO:0007669"/>
    <property type="project" value="UniProtKB-SubCell"/>
</dbReference>
<evidence type="ECO:0000256" key="4">
    <source>
        <dbReference type="ARBA" id="ARBA00022989"/>
    </source>
</evidence>
<feature type="transmembrane region" description="Helical" evidence="11">
    <location>
        <begin position="181"/>
        <end position="202"/>
    </location>
</feature>
<feature type="region of interest" description="Disordered" evidence="10">
    <location>
        <begin position="244"/>
        <end position="270"/>
    </location>
</feature>
<dbReference type="AlphaFoldDB" id="R7VCZ7"/>
<dbReference type="HOGENOM" id="CLU_009579_11_1_1"/>
<keyword evidence="4 11" id="KW-1133">Transmembrane helix</keyword>
<organism evidence="13">
    <name type="scientific">Capitella teleta</name>
    <name type="common">Polychaete worm</name>
    <dbReference type="NCBI Taxonomy" id="283909"/>
    <lineage>
        <taxon>Eukaryota</taxon>
        <taxon>Metazoa</taxon>
        <taxon>Spiralia</taxon>
        <taxon>Lophotrochozoa</taxon>
        <taxon>Annelida</taxon>
        <taxon>Polychaeta</taxon>
        <taxon>Sedentaria</taxon>
        <taxon>Scolecida</taxon>
        <taxon>Capitellidae</taxon>
        <taxon>Capitella</taxon>
    </lineage>
</organism>
<feature type="transmembrane region" description="Helical" evidence="11">
    <location>
        <begin position="25"/>
        <end position="50"/>
    </location>
</feature>
<keyword evidence="3 11" id="KW-0812">Transmembrane</keyword>
<reference evidence="15" key="1">
    <citation type="submission" date="2012-12" db="EMBL/GenBank/DDBJ databases">
        <authorList>
            <person name="Hellsten U."/>
            <person name="Grimwood J."/>
            <person name="Chapman J.A."/>
            <person name="Shapiro H."/>
            <person name="Aerts A."/>
            <person name="Otillar R.P."/>
            <person name="Terry A.Y."/>
            <person name="Boore J.L."/>
            <person name="Simakov O."/>
            <person name="Marletaz F."/>
            <person name="Cho S.-J."/>
            <person name="Edsinger-Gonzales E."/>
            <person name="Havlak P."/>
            <person name="Kuo D.-H."/>
            <person name="Larsson T."/>
            <person name="Lv J."/>
            <person name="Arendt D."/>
            <person name="Savage R."/>
            <person name="Osoegawa K."/>
            <person name="de Jong P."/>
            <person name="Lindberg D.R."/>
            <person name="Seaver E.C."/>
            <person name="Weisblat D.A."/>
            <person name="Putnam N.H."/>
            <person name="Grigoriev I.V."/>
            <person name="Rokhsar D.S."/>
        </authorList>
    </citation>
    <scope>NUCLEOTIDE SEQUENCE</scope>
    <source>
        <strain evidence="15">I ESC-2004</strain>
    </source>
</reference>
<sequence>MTTELPADSTALAAEITDPKHEINYLYMILLIPVIVVTFTANFVVVLCIYCYRPLQRPNNYYVASLAVADGVVGFLVMSGMLLVNIYGDWPLSDALCTAWIGLDFSCCTISMLHLCLIAQDRHCALTKPHEYRSRDRSKRITVMIALAWVLGLVAWIPAVIFFRANTSPGADNCLFLPDKLYVICQSCVIYGVPVVVMLYLYTQCVKGLRAHFMKIASIREEHMLATRSRTQVMVVASFSTIETSTAPQTGEPSTGRSRDVLGNKNRGQSREHERSVRTLGMVIGVFIFCWLPFCVMWPVQSFCDNCAPIGMLKYSYWAAYLNSTVNPLLYFASNRDFRLAFKSLVGMTTPKV</sequence>
<keyword evidence="6 11" id="KW-0472">Membrane</keyword>
<gene>
    <name evidence="13" type="ORF">CAPTEDRAFT_97513</name>
</gene>
<dbReference type="PROSITE" id="PS50262">
    <property type="entry name" value="G_PROTEIN_RECEP_F1_2"/>
    <property type="match status" value="1"/>
</dbReference>
<dbReference type="SMART" id="SM01381">
    <property type="entry name" value="7TM_GPCR_Srsx"/>
    <property type="match status" value="1"/>
</dbReference>
<evidence type="ECO:0000256" key="9">
    <source>
        <dbReference type="ARBA" id="ARBA00023224"/>
    </source>
</evidence>
<dbReference type="GO" id="GO:0004993">
    <property type="term" value="F:G protein-coupled serotonin receptor activity"/>
    <property type="evidence" value="ECO:0007669"/>
    <property type="project" value="UniProtKB-ARBA"/>
</dbReference>
<dbReference type="SUPFAM" id="SSF81321">
    <property type="entry name" value="Family A G protein-coupled receptor-like"/>
    <property type="match status" value="1"/>
</dbReference>
<evidence type="ECO:0000256" key="5">
    <source>
        <dbReference type="ARBA" id="ARBA00023040"/>
    </source>
</evidence>
<accession>R7VCZ7</accession>
<dbReference type="EMBL" id="KB292986">
    <property type="protein sequence ID" value="ELU16683.1"/>
    <property type="molecule type" value="Genomic_DNA"/>
</dbReference>
<dbReference type="InterPro" id="IPR000276">
    <property type="entry name" value="GPCR_Rhodpsn"/>
</dbReference>
<keyword evidence="9" id="KW-0807">Transducer</keyword>
<comment type="subcellular location">
    <subcellularLocation>
        <location evidence="1">Cell membrane</location>
        <topology evidence="1">Multi-pass membrane protein</topology>
    </subcellularLocation>
</comment>
<dbReference type="GO" id="GO:0071880">
    <property type="term" value="P:adenylate cyclase-activating adrenergic receptor signaling pathway"/>
    <property type="evidence" value="ECO:0007669"/>
    <property type="project" value="TreeGrafter"/>
</dbReference>
<evidence type="ECO:0000256" key="1">
    <source>
        <dbReference type="ARBA" id="ARBA00004651"/>
    </source>
</evidence>
<dbReference type="OMA" id="PTIDLYQ"/>
<feature type="transmembrane region" description="Helical" evidence="11">
    <location>
        <begin position="99"/>
        <end position="120"/>
    </location>
</feature>
<keyword evidence="5" id="KW-0297">G-protein coupled receptor</keyword>
<keyword evidence="8" id="KW-0675">Receptor</keyword>
<evidence type="ECO:0000313" key="13">
    <source>
        <dbReference type="EMBL" id="ELU16683.1"/>
    </source>
</evidence>
<name>R7VCZ7_CAPTE</name>
<evidence type="ECO:0000256" key="11">
    <source>
        <dbReference type="SAM" id="Phobius"/>
    </source>
</evidence>
<feature type="transmembrane region" description="Helical" evidence="11">
    <location>
        <begin position="280"/>
        <end position="300"/>
    </location>
</feature>
<feature type="transmembrane region" description="Helical" evidence="11">
    <location>
        <begin position="141"/>
        <end position="161"/>
    </location>
</feature>
<evidence type="ECO:0000256" key="8">
    <source>
        <dbReference type="ARBA" id="ARBA00023170"/>
    </source>
</evidence>
<dbReference type="EnsemblMetazoa" id="CapteT97513">
    <property type="protein sequence ID" value="CapteP97513"/>
    <property type="gene ID" value="CapteG97513"/>
</dbReference>
<feature type="transmembrane region" description="Helical" evidence="11">
    <location>
        <begin position="62"/>
        <end position="87"/>
    </location>
</feature>
<reference evidence="13 15" key="2">
    <citation type="journal article" date="2013" name="Nature">
        <title>Insights into bilaterian evolution from three spiralian genomes.</title>
        <authorList>
            <person name="Simakov O."/>
            <person name="Marletaz F."/>
            <person name="Cho S.J."/>
            <person name="Edsinger-Gonzales E."/>
            <person name="Havlak P."/>
            <person name="Hellsten U."/>
            <person name="Kuo D.H."/>
            <person name="Larsson T."/>
            <person name="Lv J."/>
            <person name="Arendt D."/>
            <person name="Savage R."/>
            <person name="Osoegawa K."/>
            <person name="de Jong P."/>
            <person name="Grimwood J."/>
            <person name="Chapman J.A."/>
            <person name="Shapiro H."/>
            <person name="Aerts A."/>
            <person name="Otillar R.P."/>
            <person name="Terry A.Y."/>
            <person name="Boore J.L."/>
            <person name="Grigoriev I.V."/>
            <person name="Lindberg D.R."/>
            <person name="Seaver E.C."/>
            <person name="Weisblat D.A."/>
            <person name="Putnam N.H."/>
            <person name="Rokhsar D.S."/>
        </authorList>
    </citation>
    <scope>NUCLEOTIDE SEQUENCE</scope>
    <source>
        <strain evidence="13 15">I ESC-2004</strain>
    </source>
</reference>
<dbReference type="EMBL" id="AMQN01017310">
    <property type="status" value="NOT_ANNOTATED_CDS"/>
    <property type="molecule type" value="Genomic_DNA"/>
</dbReference>
<dbReference type="OrthoDB" id="6282598at2759"/>
<evidence type="ECO:0000313" key="14">
    <source>
        <dbReference type="EnsemblMetazoa" id="CapteP97513"/>
    </source>
</evidence>
<dbReference type="GO" id="GO:0043410">
    <property type="term" value="P:positive regulation of MAPK cascade"/>
    <property type="evidence" value="ECO:0007669"/>
    <property type="project" value="TreeGrafter"/>
</dbReference>
<feature type="transmembrane region" description="Helical" evidence="11">
    <location>
        <begin position="315"/>
        <end position="333"/>
    </location>
</feature>
<evidence type="ECO:0000256" key="2">
    <source>
        <dbReference type="ARBA" id="ARBA00022475"/>
    </source>
</evidence>
<dbReference type="STRING" id="283909.R7VCZ7"/>
<evidence type="ECO:0000256" key="10">
    <source>
        <dbReference type="SAM" id="MobiDB-lite"/>
    </source>
</evidence>
<feature type="compositionally biased region" description="Polar residues" evidence="10">
    <location>
        <begin position="244"/>
        <end position="256"/>
    </location>
</feature>
<feature type="domain" description="G-protein coupled receptors family 1 profile" evidence="12">
    <location>
        <begin position="41"/>
        <end position="331"/>
    </location>
</feature>
<dbReference type="Gene3D" id="1.20.1070.10">
    <property type="entry name" value="Rhodopsin 7-helix transmembrane proteins"/>
    <property type="match status" value="1"/>
</dbReference>
<evidence type="ECO:0000256" key="3">
    <source>
        <dbReference type="ARBA" id="ARBA00022692"/>
    </source>
</evidence>
<evidence type="ECO:0000256" key="6">
    <source>
        <dbReference type="ARBA" id="ARBA00023136"/>
    </source>
</evidence>
<dbReference type="InterPro" id="IPR017452">
    <property type="entry name" value="GPCR_Rhodpsn_7TM"/>
</dbReference>
<keyword evidence="15" id="KW-1185">Reference proteome</keyword>
<protein>
    <recommendedName>
        <fullName evidence="12">G-protein coupled receptors family 1 profile domain-containing protein</fullName>
    </recommendedName>
</protein>
<dbReference type="Pfam" id="PF00001">
    <property type="entry name" value="7tm_1"/>
    <property type="match status" value="1"/>
</dbReference>
<dbReference type="PRINTS" id="PR00237">
    <property type="entry name" value="GPCRRHODOPSN"/>
</dbReference>
<keyword evidence="7" id="KW-1015">Disulfide bond</keyword>
<evidence type="ECO:0000259" key="12">
    <source>
        <dbReference type="PROSITE" id="PS50262"/>
    </source>
</evidence>
<evidence type="ECO:0000313" key="15">
    <source>
        <dbReference type="Proteomes" id="UP000014760"/>
    </source>
</evidence>